<dbReference type="OrthoDB" id="9028214at2"/>
<accession>A0A5D4H6R0</accession>
<dbReference type="InterPro" id="IPR011711">
    <property type="entry name" value="GntR_C"/>
</dbReference>
<sequence>MQDQRPISADQEVELAVKPLRKRRLADEIYAQILLQLSTGRYEVGERLPTEHDLATMFDVSRPVVREALQYLQNDGLIDTRRGSGTFVLRLPPREMARYTDDVRLAQYMRAYEVRQCLETEAARLAALRVNRASIKRLNNALDAMGATMHTGSGIQEADFQFHLEIARATENDLFEKQLLLLKPDMMGMMNVAADITRVGTDQRKSTVIQEHRNILQAIELGDGELAKLYMHYHLVSVRHRVIDQGA</sequence>
<dbReference type="PROSITE" id="PS50949">
    <property type="entry name" value="HTH_GNTR"/>
    <property type="match status" value="1"/>
</dbReference>
<dbReference type="AlphaFoldDB" id="A0A5D4H6R0"/>
<dbReference type="SUPFAM" id="SSF48008">
    <property type="entry name" value="GntR ligand-binding domain-like"/>
    <property type="match status" value="1"/>
</dbReference>
<evidence type="ECO:0000256" key="3">
    <source>
        <dbReference type="ARBA" id="ARBA00023163"/>
    </source>
</evidence>
<dbReference type="InterPro" id="IPR036390">
    <property type="entry name" value="WH_DNA-bd_sf"/>
</dbReference>
<dbReference type="GO" id="GO:0003677">
    <property type="term" value="F:DNA binding"/>
    <property type="evidence" value="ECO:0007669"/>
    <property type="project" value="UniProtKB-KW"/>
</dbReference>
<dbReference type="Pfam" id="PF00392">
    <property type="entry name" value="GntR"/>
    <property type="match status" value="1"/>
</dbReference>
<reference evidence="5 6" key="1">
    <citation type="submission" date="2019-08" db="EMBL/GenBank/DDBJ databases">
        <authorList>
            <person name="Seo Y.L."/>
        </authorList>
    </citation>
    <scope>NUCLEOTIDE SEQUENCE [LARGE SCALE GENOMIC DNA]</scope>
    <source>
        <strain evidence="5 6">MaA-C15</strain>
    </source>
</reference>
<evidence type="ECO:0000256" key="2">
    <source>
        <dbReference type="ARBA" id="ARBA00023125"/>
    </source>
</evidence>
<evidence type="ECO:0000259" key="4">
    <source>
        <dbReference type="PROSITE" id="PS50949"/>
    </source>
</evidence>
<name>A0A5D4H6R0_9HYPH</name>
<dbReference type="SMART" id="SM00345">
    <property type="entry name" value="HTH_GNTR"/>
    <property type="match status" value="1"/>
</dbReference>
<dbReference type="Gene3D" id="1.20.120.530">
    <property type="entry name" value="GntR ligand-binding domain-like"/>
    <property type="match status" value="1"/>
</dbReference>
<reference evidence="5 6" key="2">
    <citation type="submission" date="2019-09" db="EMBL/GenBank/DDBJ databases">
        <title>Mesorhizobium sp. MaA-C15 isolated from Microcystis aeruginosa.</title>
        <authorList>
            <person name="Jeong S.E."/>
            <person name="Jin H.M."/>
            <person name="Jeon C.O."/>
        </authorList>
    </citation>
    <scope>NUCLEOTIDE SEQUENCE [LARGE SCALE GENOMIC DNA]</scope>
    <source>
        <strain evidence="5 6">MaA-C15</strain>
    </source>
</reference>
<organism evidence="5 6">
    <name type="scientific">Neoaquamicrobium microcysteis</name>
    <dbReference type="NCBI Taxonomy" id="2682781"/>
    <lineage>
        <taxon>Bacteria</taxon>
        <taxon>Pseudomonadati</taxon>
        <taxon>Pseudomonadota</taxon>
        <taxon>Alphaproteobacteria</taxon>
        <taxon>Hyphomicrobiales</taxon>
        <taxon>Phyllobacteriaceae</taxon>
        <taxon>Neoaquamicrobium</taxon>
    </lineage>
</organism>
<protein>
    <submittedName>
        <fullName evidence="5">FadR family transcriptional regulator</fullName>
    </submittedName>
</protein>
<dbReference type="SUPFAM" id="SSF46785">
    <property type="entry name" value="Winged helix' DNA-binding domain"/>
    <property type="match status" value="1"/>
</dbReference>
<keyword evidence="2" id="KW-0238">DNA-binding</keyword>
<gene>
    <name evidence="5" type="ORF">FY036_01100</name>
</gene>
<dbReference type="Pfam" id="PF07729">
    <property type="entry name" value="FCD"/>
    <property type="match status" value="1"/>
</dbReference>
<dbReference type="InterPro" id="IPR036388">
    <property type="entry name" value="WH-like_DNA-bd_sf"/>
</dbReference>
<keyword evidence="1" id="KW-0805">Transcription regulation</keyword>
<dbReference type="Proteomes" id="UP000323258">
    <property type="component" value="Unassembled WGS sequence"/>
</dbReference>
<keyword evidence="3" id="KW-0804">Transcription</keyword>
<evidence type="ECO:0000256" key="1">
    <source>
        <dbReference type="ARBA" id="ARBA00023015"/>
    </source>
</evidence>
<feature type="domain" description="HTH gntR-type" evidence="4">
    <location>
        <begin position="23"/>
        <end position="91"/>
    </location>
</feature>
<dbReference type="InterPro" id="IPR000524">
    <property type="entry name" value="Tscrpt_reg_HTH_GntR"/>
</dbReference>
<comment type="caution">
    <text evidence="5">The sequence shown here is derived from an EMBL/GenBank/DDBJ whole genome shotgun (WGS) entry which is preliminary data.</text>
</comment>
<dbReference type="SMART" id="SM00895">
    <property type="entry name" value="FCD"/>
    <property type="match status" value="1"/>
</dbReference>
<dbReference type="CDD" id="cd07377">
    <property type="entry name" value="WHTH_GntR"/>
    <property type="match status" value="1"/>
</dbReference>
<dbReference type="PANTHER" id="PTHR43537">
    <property type="entry name" value="TRANSCRIPTIONAL REGULATOR, GNTR FAMILY"/>
    <property type="match status" value="1"/>
</dbReference>
<dbReference type="GO" id="GO:0003700">
    <property type="term" value="F:DNA-binding transcription factor activity"/>
    <property type="evidence" value="ECO:0007669"/>
    <property type="project" value="InterPro"/>
</dbReference>
<evidence type="ECO:0000313" key="5">
    <source>
        <dbReference type="EMBL" id="TYR36388.1"/>
    </source>
</evidence>
<dbReference type="EMBL" id="VSZS01000047">
    <property type="protein sequence ID" value="TYR36388.1"/>
    <property type="molecule type" value="Genomic_DNA"/>
</dbReference>
<keyword evidence="6" id="KW-1185">Reference proteome</keyword>
<dbReference type="PANTHER" id="PTHR43537:SF5">
    <property type="entry name" value="UXU OPERON TRANSCRIPTIONAL REGULATOR"/>
    <property type="match status" value="1"/>
</dbReference>
<dbReference type="RefSeq" id="WP_148912877.1">
    <property type="nucleotide sequence ID" value="NZ_VSZS01000047.1"/>
</dbReference>
<evidence type="ECO:0000313" key="6">
    <source>
        <dbReference type="Proteomes" id="UP000323258"/>
    </source>
</evidence>
<dbReference type="InterPro" id="IPR008920">
    <property type="entry name" value="TF_FadR/GntR_C"/>
</dbReference>
<proteinExistence type="predicted"/>
<dbReference type="PRINTS" id="PR00035">
    <property type="entry name" value="HTHGNTR"/>
</dbReference>
<dbReference type="Gene3D" id="1.10.10.10">
    <property type="entry name" value="Winged helix-like DNA-binding domain superfamily/Winged helix DNA-binding domain"/>
    <property type="match status" value="1"/>
</dbReference>